<dbReference type="InterPro" id="IPR042095">
    <property type="entry name" value="SUMF_sf"/>
</dbReference>
<name>A0A2K8UH62_9GAMM</name>
<dbReference type="Pfam" id="PF03781">
    <property type="entry name" value="FGE-sulfatase"/>
    <property type="match status" value="1"/>
</dbReference>
<dbReference type="InterPro" id="IPR051043">
    <property type="entry name" value="Sulfatase_Mod_Factor_Kinase"/>
</dbReference>
<evidence type="ECO:0000313" key="4">
    <source>
        <dbReference type="Proteomes" id="UP000232638"/>
    </source>
</evidence>
<protein>
    <recommendedName>
        <fullName evidence="2">Sulfatase-modifying factor enzyme-like domain-containing protein</fullName>
    </recommendedName>
</protein>
<dbReference type="InterPro" id="IPR005532">
    <property type="entry name" value="SUMF_dom"/>
</dbReference>
<dbReference type="PANTHER" id="PTHR23150:SF19">
    <property type="entry name" value="FORMYLGLYCINE-GENERATING ENZYME"/>
    <property type="match status" value="1"/>
</dbReference>
<dbReference type="GO" id="GO:0120147">
    <property type="term" value="F:formylglycine-generating oxidase activity"/>
    <property type="evidence" value="ECO:0007669"/>
    <property type="project" value="TreeGrafter"/>
</dbReference>
<dbReference type="SUPFAM" id="SSF56436">
    <property type="entry name" value="C-type lectin-like"/>
    <property type="match status" value="1"/>
</dbReference>
<evidence type="ECO:0000259" key="2">
    <source>
        <dbReference type="Pfam" id="PF03781"/>
    </source>
</evidence>
<dbReference type="OrthoDB" id="9768004at2"/>
<feature type="region of interest" description="Disordered" evidence="1">
    <location>
        <begin position="389"/>
        <end position="431"/>
    </location>
</feature>
<evidence type="ECO:0000256" key="1">
    <source>
        <dbReference type="SAM" id="MobiDB-lite"/>
    </source>
</evidence>
<dbReference type="PANTHER" id="PTHR23150">
    <property type="entry name" value="SULFATASE MODIFYING FACTOR 1, 2"/>
    <property type="match status" value="1"/>
</dbReference>
<organism evidence="3 4">
    <name type="scientific">Candidatus Thiodictyon syntrophicum</name>
    <dbReference type="NCBI Taxonomy" id="1166950"/>
    <lineage>
        <taxon>Bacteria</taxon>
        <taxon>Pseudomonadati</taxon>
        <taxon>Pseudomonadota</taxon>
        <taxon>Gammaproteobacteria</taxon>
        <taxon>Chromatiales</taxon>
        <taxon>Chromatiaceae</taxon>
        <taxon>Thiodictyon</taxon>
    </lineage>
</organism>
<dbReference type="Gene3D" id="3.90.1580.10">
    <property type="entry name" value="paralog of FGE (formylglycine-generating enzyme)"/>
    <property type="match status" value="1"/>
</dbReference>
<sequence>MDRPAWAHTLGRDGDGLFVGFTDGHGERRAYWCAPLEWLRWPGLPVRAALDAPWDLDRRSGHQKKTGGRGFSRSTARLRGPGPAKASTSGARRRRVGRNDHDGLPLNRHGTFIDVQQFRALRSVGLVPAGTGRTLTRDRYGLRLEIAIKGVPIGLRRVWPGVFQMGSPPTEKGRFDDETQHEVILTRGFWLAETACTQALWEAVMGENPSHAKGPQRPVEQVSWEQVQGFIERLNAELAASLGAPVDPALPDAAERSAQRTLRFRLPTEAEWEYACRAGTMTAYSFGDDFDPKLANNGSETVAVRSLPPNPLGFYEMHGNVDEWCQDWFGDYPTGPVVDPEGADSGEGRVLRGGGWADEARRLRSASRFHCVPGDRGHYCGFRLALGPEPGQAGNGTKAGSGAGLPAQGASASERKARAVRPRGTSGGTRT</sequence>
<gene>
    <name evidence="3" type="ORF">THSYN_17140</name>
</gene>
<reference evidence="3 4" key="1">
    <citation type="submission" date="2017-03" db="EMBL/GenBank/DDBJ databases">
        <title>Complete genome sequence of Candidatus 'Thiodictyon syntrophicum' sp. nov. strain Cad16T, a photolithoautotroph purple sulfur bacterium isolated from an alpine meromictic lake.</title>
        <authorList>
            <person name="Luedin S.M."/>
            <person name="Pothier J.F."/>
            <person name="Danza F."/>
            <person name="Storelli N."/>
            <person name="Wittwer M."/>
            <person name="Tonolla M."/>
        </authorList>
    </citation>
    <scope>NUCLEOTIDE SEQUENCE [LARGE SCALE GENOMIC DNA]</scope>
    <source>
        <strain evidence="3 4">Cad16T</strain>
    </source>
</reference>
<feature type="domain" description="Sulfatase-modifying factor enzyme-like" evidence="2">
    <location>
        <begin position="159"/>
        <end position="385"/>
    </location>
</feature>
<proteinExistence type="predicted"/>
<evidence type="ECO:0000313" key="3">
    <source>
        <dbReference type="EMBL" id="AUB84819.1"/>
    </source>
</evidence>
<feature type="compositionally biased region" description="Gly residues" evidence="1">
    <location>
        <begin position="393"/>
        <end position="403"/>
    </location>
</feature>
<feature type="region of interest" description="Disordered" evidence="1">
    <location>
        <begin position="58"/>
        <end position="104"/>
    </location>
</feature>
<dbReference type="AlphaFoldDB" id="A0A2K8UH62"/>
<accession>A0A2K8UH62</accession>
<dbReference type="KEGG" id="tsy:THSYN_17140"/>
<dbReference type="EMBL" id="CP020370">
    <property type="protein sequence ID" value="AUB84819.1"/>
    <property type="molecule type" value="Genomic_DNA"/>
</dbReference>
<dbReference type="Proteomes" id="UP000232638">
    <property type="component" value="Chromosome"/>
</dbReference>
<dbReference type="InterPro" id="IPR016187">
    <property type="entry name" value="CTDL_fold"/>
</dbReference>
<keyword evidence="4" id="KW-1185">Reference proteome</keyword>